<name>A0A3R7GM58_CLOSI</name>
<comment type="caution">
    <text evidence="2">The sequence shown here is derived from an EMBL/GenBank/DDBJ whole genome shotgun (WGS) entry which is preliminary data.</text>
</comment>
<evidence type="ECO:0000313" key="2">
    <source>
        <dbReference type="EMBL" id="KAG5455037.1"/>
    </source>
</evidence>
<feature type="region of interest" description="Disordered" evidence="1">
    <location>
        <begin position="158"/>
        <end position="181"/>
    </location>
</feature>
<evidence type="ECO:0000256" key="1">
    <source>
        <dbReference type="SAM" id="MobiDB-lite"/>
    </source>
</evidence>
<dbReference type="EMBL" id="NIRI02000005">
    <property type="protein sequence ID" value="KAG5455037.1"/>
    <property type="molecule type" value="Genomic_DNA"/>
</dbReference>
<protein>
    <submittedName>
        <fullName evidence="2">Uncharacterized protein</fullName>
    </submittedName>
</protein>
<dbReference type="InParanoid" id="A0A3R7GM58"/>
<proteinExistence type="predicted"/>
<reference evidence="2 3" key="1">
    <citation type="journal article" date="2018" name="Biotechnol. Adv.">
        <title>Improved genomic resources and new bioinformatic workflow for the carcinogenic parasite Clonorchis sinensis: Biotechnological implications.</title>
        <authorList>
            <person name="Wang D."/>
            <person name="Korhonen P.K."/>
            <person name="Gasser R.B."/>
            <person name="Young N.D."/>
        </authorList>
    </citation>
    <scope>NUCLEOTIDE SEQUENCE [LARGE SCALE GENOMIC DNA]</scope>
    <source>
        <strain evidence="2">Cs-k2</strain>
    </source>
</reference>
<organism evidence="2 3">
    <name type="scientific">Clonorchis sinensis</name>
    <name type="common">Chinese liver fluke</name>
    <dbReference type="NCBI Taxonomy" id="79923"/>
    <lineage>
        <taxon>Eukaryota</taxon>
        <taxon>Metazoa</taxon>
        <taxon>Spiralia</taxon>
        <taxon>Lophotrochozoa</taxon>
        <taxon>Platyhelminthes</taxon>
        <taxon>Trematoda</taxon>
        <taxon>Digenea</taxon>
        <taxon>Opisthorchiida</taxon>
        <taxon>Opisthorchiata</taxon>
        <taxon>Opisthorchiidae</taxon>
        <taxon>Clonorchis</taxon>
    </lineage>
</organism>
<feature type="compositionally biased region" description="Basic and acidic residues" evidence="1">
    <location>
        <begin position="158"/>
        <end position="169"/>
    </location>
</feature>
<keyword evidence="3" id="KW-1185">Reference proteome</keyword>
<sequence length="181" mass="20929">MVRTQPQHLDCSCLGLGNLEVSHSSCFRPLTWQLGTEMVLQLSKETRSVRGWTCRANATKRLRQFRNRSHFSRDAKRIYEKTYYSHASSVVSTVTLVVDTCKIPRRNTPKDDWDEIHPDAHANSKTTVHKVARCLCSLVFRKRFVRKMNIKLTESRGLHLPDEPQEGRNRSWAGEEFSATL</sequence>
<reference evidence="2 3" key="2">
    <citation type="journal article" date="2021" name="Genomics">
        <title>High-quality reference genome for Clonorchis sinensis.</title>
        <authorList>
            <person name="Young N.D."/>
            <person name="Stroehlein A.J."/>
            <person name="Kinkar L."/>
            <person name="Wang T."/>
            <person name="Sohn W.M."/>
            <person name="Chang B.C.H."/>
            <person name="Kaur P."/>
            <person name="Weisz D."/>
            <person name="Dudchenko O."/>
            <person name="Aiden E.L."/>
            <person name="Korhonen P.K."/>
            <person name="Gasser R.B."/>
        </authorList>
    </citation>
    <scope>NUCLEOTIDE SEQUENCE [LARGE SCALE GENOMIC DNA]</scope>
    <source>
        <strain evidence="2">Cs-k2</strain>
    </source>
</reference>
<dbReference type="Proteomes" id="UP000286415">
    <property type="component" value="Unassembled WGS sequence"/>
</dbReference>
<evidence type="ECO:0000313" key="3">
    <source>
        <dbReference type="Proteomes" id="UP000286415"/>
    </source>
</evidence>
<gene>
    <name evidence="2" type="ORF">CSKR_111711</name>
</gene>
<accession>A0A3R7GM58</accession>
<dbReference type="AlphaFoldDB" id="A0A3R7GM58"/>